<reference evidence="7" key="1">
    <citation type="journal article" date="2021" name="Mol. Ecol. Resour.">
        <title>Apolygus lucorum genome provides insights into omnivorousness and mesophyll feeding.</title>
        <authorList>
            <person name="Liu Y."/>
            <person name="Liu H."/>
            <person name="Wang H."/>
            <person name="Huang T."/>
            <person name="Liu B."/>
            <person name="Yang B."/>
            <person name="Yin L."/>
            <person name="Li B."/>
            <person name="Zhang Y."/>
            <person name="Zhang S."/>
            <person name="Jiang F."/>
            <person name="Zhang X."/>
            <person name="Ren Y."/>
            <person name="Wang B."/>
            <person name="Wang S."/>
            <person name="Lu Y."/>
            <person name="Wu K."/>
            <person name="Fan W."/>
            <person name="Wang G."/>
        </authorList>
    </citation>
    <scope>NUCLEOTIDE SEQUENCE</scope>
    <source>
        <strain evidence="7">12Hb</strain>
    </source>
</reference>
<dbReference type="Proteomes" id="UP000466442">
    <property type="component" value="Linkage Group LG16"/>
</dbReference>
<keyword evidence="8" id="KW-1185">Reference proteome</keyword>
<organism evidence="7 8">
    <name type="scientific">Apolygus lucorum</name>
    <name type="common">Small green plant bug</name>
    <name type="synonym">Lygocoris lucorum</name>
    <dbReference type="NCBI Taxonomy" id="248454"/>
    <lineage>
        <taxon>Eukaryota</taxon>
        <taxon>Metazoa</taxon>
        <taxon>Ecdysozoa</taxon>
        <taxon>Arthropoda</taxon>
        <taxon>Hexapoda</taxon>
        <taxon>Insecta</taxon>
        <taxon>Pterygota</taxon>
        <taxon>Neoptera</taxon>
        <taxon>Paraneoptera</taxon>
        <taxon>Hemiptera</taxon>
        <taxon>Heteroptera</taxon>
        <taxon>Panheteroptera</taxon>
        <taxon>Cimicomorpha</taxon>
        <taxon>Miridae</taxon>
        <taxon>Mirini</taxon>
        <taxon>Apolygus</taxon>
    </lineage>
</organism>
<dbReference type="OrthoDB" id="5565075at2759"/>
<dbReference type="InterPro" id="IPR043504">
    <property type="entry name" value="Peptidase_S1_PA_chymotrypsin"/>
</dbReference>
<evidence type="ECO:0000256" key="3">
    <source>
        <dbReference type="ARBA" id="ARBA00022825"/>
    </source>
</evidence>
<keyword evidence="4" id="KW-1015">Disulfide bond</keyword>
<feature type="signal peptide" evidence="5">
    <location>
        <begin position="1"/>
        <end position="20"/>
    </location>
</feature>
<dbReference type="AlphaFoldDB" id="A0A8S9WME8"/>
<comment type="caution">
    <text evidence="7">The sequence shown here is derived from an EMBL/GenBank/DDBJ whole genome shotgun (WGS) entry which is preliminary data.</text>
</comment>
<evidence type="ECO:0000256" key="2">
    <source>
        <dbReference type="ARBA" id="ARBA00022801"/>
    </source>
</evidence>
<keyword evidence="2" id="KW-0378">Hydrolase</keyword>
<accession>A0A8S9WME8</accession>
<keyword evidence="1" id="KW-0645">Protease</keyword>
<dbReference type="PROSITE" id="PS50240">
    <property type="entry name" value="TRYPSIN_DOM"/>
    <property type="match status" value="1"/>
</dbReference>
<dbReference type="SUPFAM" id="SSF50494">
    <property type="entry name" value="Trypsin-like serine proteases"/>
    <property type="match status" value="1"/>
</dbReference>
<keyword evidence="5" id="KW-0732">Signal</keyword>
<evidence type="ECO:0000256" key="4">
    <source>
        <dbReference type="ARBA" id="ARBA00023157"/>
    </source>
</evidence>
<proteinExistence type="predicted"/>
<dbReference type="EMBL" id="WIXP02000016">
    <property type="protein sequence ID" value="KAF6198230.1"/>
    <property type="molecule type" value="Genomic_DNA"/>
</dbReference>
<protein>
    <recommendedName>
        <fullName evidence="6">Peptidase S1 domain-containing protein</fullName>
    </recommendedName>
</protein>
<dbReference type="InterPro" id="IPR001254">
    <property type="entry name" value="Trypsin_dom"/>
</dbReference>
<evidence type="ECO:0000256" key="5">
    <source>
        <dbReference type="SAM" id="SignalP"/>
    </source>
</evidence>
<dbReference type="SMART" id="SM00020">
    <property type="entry name" value="Tryp_SPc"/>
    <property type="match status" value="1"/>
</dbReference>
<dbReference type="PANTHER" id="PTHR24276:SF96">
    <property type="entry name" value="PEPTIDASE S1 DOMAIN-CONTAINING PROTEIN"/>
    <property type="match status" value="1"/>
</dbReference>
<dbReference type="GO" id="GO:0004252">
    <property type="term" value="F:serine-type endopeptidase activity"/>
    <property type="evidence" value="ECO:0007669"/>
    <property type="project" value="InterPro"/>
</dbReference>
<dbReference type="PANTHER" id="PTHR24276">
    <property type="entry name" value="POLYSERASE-RELATED"/>
    <property type="match status" value="1"/>
</dbReference>
<dbReference type="InterPro" id="IPR009003">
    <property type="entry name" value="Peptidase_S1_PA"/>
</dbReference>
<feature type="domain" description="Peptidase S1" evidence="6">
    <location>
        <begin position="21"/>
        <end position="370"/>
    </location>
</feature>
<sequence>MFMEILVSSVLLTLPLNVLGLTRGRDAKEGEFPFVVRILVSEKASDASNDSVRMIQRNIEGYEDTFGDFSLDEYDDSRISKRQTHKVNDELIKEFSSNNATKISAGVLISTTRVLTTCSSVASFTGTKTIDFPLSQVLINAGSIYRTGEFGEFKNPNSSTRHPYCHFMISTRTILFDYGIYEVDTPFGEGGNTGAVAPIHRSFKNSEQLDTALQRMLTSISKTQCKTIGWGNFDKRFEGKGAPDNFERFSNVLQTTSMEIVDFPECYKATCQEFQMCLNPLLEYGYFCAKAVTGGPCIEDWSSPLTCNGDLFGIHVLPHRCTDRGFPRLFLRVDLAFDFIFGLKSASLPKSVDIHPLAGLLALCWFRNIA</sequence>
<dbReference type="Gene3D" id="2.40.10.10">
    <property type="entry name" value="Trypsin-like serine proteases"/>
    <property type="match status" value="1"/>
</dbReference>
<name>A0A8S9WME8_APOLU</name>
<evidence type="ECO:0000313" key="7">
    <source>
        <dbReference type="EMBL" id="KAF6198230.1"/>
    </source>
</evidence>
<evidence type="ECO:0000256" key="1">
    <source>
        <dbReference type="ARBA" id="ARBA00022670"/>
    </source>
</evidence>
<keyword evidence="3" id="KW-0720">Serine protease</keyword>
<feature type="chain" id="PRO_5035903918" description="Peptidase S1 domain-containing protein" evidence="5">
    <location>
        <begin position="21"/>
        <end position="370"/>
    </location>
</feature>
<dbReference type="InterPro" id="IPR050430">
    <property type="entry name" value="Peptidase_S1"/>
</dbReference>
<dbReference type="GO" id="GO:0006508">
    <property type="term" value="P:proteolysis"/>
    <property type="evidence" value="ECO:0007669"/>
    <property type="project" value="UniProtKB-KW"/>
</dbReference>
<evidence type="ECO:0000259" key="6">
    <source>
        <dbReference type="PROSITE" id="PS50240"/>
    </source>
</evidence>
<evidence type="ECO:0000313" key="8">
    <source>
        <dbReference type="Proteomes" id="UP000466442"/>
    </source>
</evidence>
<gene>
    <name evidence="7" type="ORF">GE061_007977</name>
</gene>